<feature type="transmembrane region" description="Helical" evidence="1">
    <location>
        <begin position="33"/>
        <end position="54"/>
    </location>
</feature>
<proteinExistence type="predicted"/>
<dbReference type="PATRIC" id="fig|937777.3.peg.3610"/>
<gene>
    <name evidence="2" type="ordered locus">Deipe_3599</name>
</gene>
<keyword evidence="3" id="KW-1185">Reference proteome</keyword>
<dbReference type="HOGENOM" id="CLU_1624421_0_0_0"/>
<feature type="transmembrane region" description="Helical" evidence="1">
    <location>
        <begin position="140"/>
        <end position="159"/>
    </location>
</feature>
<organism evidence="2 3">
    <name type="scientific">Deinococcus peraridilitoris (strain DSM 19664 / LMG 22246 / CIP 109416 / KR-200)</name>
    <dbReference type="NCBI Taxonomy" id="937777"/>
    <lineage>
        <taxon>Bacteria</taxon>
        <taxon>Thermotogati</taxon>
        <taxon>Deinococcota</taxon>
        <taxon>Deinococci</taxon>
        <taxon>Deinococcales</taxon>
        <taxon>Deinococcaceae</taxon>
        <taxon>Deinococcus</taxon>
    </lineage>
</organism>
<dbReference type="EMBL" id="CP003382">
    <property type="protein sequence ID" value="AFZ69027.1"/>
    <property type="molecule type" value="Genomic_DNA"/>
</dbReference>
<dbReference type="KEGG" id="dpd:Deipe_3599"/>
<accession>L0A764</accession>
<reference evidence="3" key="1">
    <citation type="submission" date="2012-03" db="EMBL/GenBank/DDBJ databases">
        <title>Complete sequence of chromosome of Deinococcus peraridilitoris DSM 19664.</title>
        <authorList>
            <person name="Lucas S."/>
            <person name="Copeland A."/>
            <person name="Lapidus A."/>
            <person name="Glavina del Rio T."/>
            <person name="Dalin E."/>
            <person name="Tice H."/>
            <person name="Bruce D."/>
            <person name="Goodwin L."/>
            <person name="Pitluck S."/>
            <person name="Peters L."/>
            <person name="Mikhailova N."/>
            <person name="Lu M."/>
            <person name="Kyrpides N."/>
            <person name="Mavromatis K."/>
            <person name="Ivanova N."/>
            <person name="Brettin T."/>
            <person name="Detter J.C."/>
            <person name="Han C."/>
            <person name="Larimer F."/>
            <person name="Land M."/>
            <person name="Hauser L."/>
            <person name="Markowitz V."/>
            <person name="Cheng J.-F."/>
            <person name="Hugenholtz P."/>
            <person name="Woyke T."/>
            <person name="Wu D."/>
            <person name="Pukall R."/>
            <person name="Steenblock K."/>
            <person name="Brambilla E."/>
            <person name="Klenk H.-P."/>
            <person name="Eisen J.A."/>
        </authorList>
    </citation>
    <scope>NUCLEOTIDE SEQUENCE [LARGE SCALE GENOMIC DNA]</scope>
    <source>
        <strain evidence="3">DSM 19664 / LMG 22246 / CIP 109416 / KR-200</strain>
    </source>
</reference>
<dbReference type="Proteomes" id="UP000010467">
    <property type="component" value="Chromosome"/>
</dbReference>
<protein>
    <submittedName>
        <fullName evidence="2">Uncharacterized protein</fullName>
    </submittedName>
</protein>
<evidence type="ECO:0000313" key="2">
    <source>
        <dbReference type="EMBL" id="AFZ69027.1"/>
    </source>
</evidence>
<evidence type="ECO:0000313" key="3">
    <source>
        <dbReference type="Proteomes" id="UP000010467"/>
    </source>
</evidence>
<evidence type="ECO:0000256" key="1">
    <source>
        <dbReference type="SAM" id="Phobius"/>
    </source>
</evidence>
<feature type="transmembrane region" description="Helical" evidence="1">
    <location>
        <begin position="61"/>
        <end position="80"/>
    </location>
</feature>
<dbReference type="AlphaFoldDB" id="L0A764"/>
<feature type="transmembrane region" description="Helical" evidence="1">
    <location>
        <begin position="92"/>
        <end position="111"/>
    </location>
</feature>
<keyword evidence="1" id="KW-0472">Membrane</keyword>
<sequence length="163" mass="17037">MASLALPPFLAGLAAFCARRPHGIEQACGHVLRVALPLAALLWAVSGMNGALAFPVAQQELEWWAMGLGGVMLLAGWSAYQAEPQPRELGSVYGLLGGLLAFGVAFATWKATGFVDPSWLRLALASGASALLAVCLRPFVAPASLAAGLVALAFILLDLRKWL</sequence>
<name>L0A764_DEIPD</name>
<keyword evidence="1" id="KW-0812">Transmembrane</keyword>
<keyword evidence="1" id="KW-1133">Transmembrane helix</keyword>